<feature type="non-terminal residue" evidence="2">
    <location>
        <position position="1"/>
    </location>
</feature>
<name>A0A8H5DMG6_9HYPO</name>
<accession>A0A8H5DMG6</accession>
<reference evidence="2 3" key="1">
    <citation type="journal article" date="2020" name="BMC Genomics">
        <title>Correction to: Identification and distribution of gene clusters required for synthesis of sphingolipid metabolism inhibitors in diverse species of the filamentous fungus Fusarium.</title>
        <authorList>
            <person name="Kim H.S."/>
            <person name="Lohmar J.M."/>
            <person name="Busman M."/>
            <person name="Brown D.W."/>
            <person name="Naumann T.A."/>
            <person name="Divon H.H."/>
            <person name="Lysoe E."/>
            <person name="Uhlig S."/>
            <person name="Proctor R.H."/>
        </authorList>
    </citation>
    <scope>NUCLEOTIDE SEQUENCE [LARGE SCALE GENOMIC DNA]</scope>
    <source>
        <strain evidence="2 3">NRRL 25214</strain>
    </source>
</reference>
<feature type="compositionally biased region" description="Gly residues" evidence="1">
    <location>
        <begin position="1"/>
        <end position="11"/>
    </location>
</feature>
<dbReference type="EMBL" id="JABEVY010000608">
    <property type="protein sequence ID" value="KAF5228994.1"/>
    <property type="molecule type" value="Genomic_DNA"/>
</dbReference>
<protein>
    <submittedName>
        <fullName evidence="2">Uncharacterized protein</fullName>
    </submittedName>
</protein>
<proteinExistence type="predicted"/>
<dbReference type="AlphaFoldDB" id="A0A8H5DMG6"/>
<gene>
    <name evidence="2" type="ORF">FANTH_14347</name>
</gene>
<dbReference type="Proteomes" id="UP000573603">
    <property type="component" value="Unassembled WGS sequence"/>
</dbReference>
<organism evidence="2 3">
    <name type="scientific">Fusarium anthophilum</name>
    <dbReference type="NCBI Taxonomy" id="48485"/>
    <lineage>
        <taxon>Eukaryota</taxon>
        <taxon>Fungi</taxon>
        <taxon>Dikarya</taxon>
        <taxon>Ascomycota</taxon>
        <taxon>Pezizomycotina</taxon>
        <taxon>Sordariomycetes</taxon>
        <taxon>Hypocreomycetidae</taxon>
        <taxon>Hypocreales</taxon>
        <taxon>Nectriaceae</taxon>
        <taxon>Fusarium</taxon>
        <taxon>Fusarium fujikuroi species complex</taxon>
    </lineage>
</organism>
<comment type="caution">
    <text evidence="2">The sequence shown here is derived from an EMBL/GenBank/DDBJ whole genome shotgun (WGS) entry which is preliminary data.</text>
</comment>
<evidence type="ECO:0000256" key="1">
    <source>
        <dbReference type="SAM" id="MobiDB-lite"/>
    </source>
</evidence>
<feature type="compositionally biased region" description="Gly residues" evidence="1">
    <location>
        <begin position="75"/>
        <end position="88"/>
    </location>
</feature>
<feature type="region of interest" description="Disordered" evidence="1">
    <location>
        <begin position="61"/>
        <end position="92"/>
    </location>
</feature>
<keyword evidence="3" id="KW-1185">Reference proteome</keyword>
<evidence type="ECO:0000313" key="2">
    <source>
        <dbReference type="EMBL" id="KAF5228994.1"/>
    </source>
</evidence>
<sequence>GGGGGGGAGGAEDGDGADGGRDIDEGFLDVGRGGGFFPIGGGGGLDPTGVVFLKFAAPPGGGTGGPRPGIAGATADGGLGAEPTGGLGAEVVDSGSDRYEESAFAPVSMPPLLFFNLGIPPAKRPPSCGAASMPAVESRDP</sequence>
<feature type="region of interest" description="Disordered" evidence="1">
    <location>
        <begin position="1"/>
        <end position="26"/>
    </location>
</feature>
<evidence type="ECO:0000313" key="3">
    <source>
        <dbReference type="Proteomes" id="UP000573603"/>
    </source>
</evidence>